<evidence type="ECO:0000256" key="1">
    <source>
        <dbReference type="SAM" id="MobiDB-lite"/>
    </source>
</evidence>
<sequence>MPLPASTSSSPPTPEPRAPPELRRVIPSFPPEPRRSVCEEEDDSPEPVLICLGTLAVAGSVRNCTLLVASRKWQRRMWRRGHWLGKAQTAGEASGAWSLMTSVPPPLGSSRMPTRPSGPLKLTVLMVTVPPAPPTTLLPVRPSASLPTKKYTRFEAQVLALRADPATFTVEPEDSEGFGKWSALFSIDEMKEQIETVLHESPELESFVERLVPSVVDFTLLHVSTVKSTILEVGNIELFELNEIIRYTPGIQPYLLVAQATPSVSLKMKSQLLKAEMKSLMKEQRQNIQYLYYWDYEGDQQGGNQQRHSMGGMVVARFVNGVADISVVWHLSRPSITRQSPLALCTTPIKCSITLGQSSELEKLVVSSPKASTNPLNISLTTEGGSVFPINDPIITITDTVSNPMAYCLAAMKSEGVNLIRGYSVGNSRSNLPVNSNPSCVPPRPALGPNSYTREATKGASPNGTQSRGMDLRRKFPDTRTIFIWHNTLTLSLMRDLAKELALGGGRMT</sequence>
<dbReference type="EMBL" id="NCVQ01000184">
    <property type="protein sequence ID" value="PWZ04511.1"/>
    <property type="molecule type" value="Genomic_DNA"/>
</dbReference>
<protein>
    <submittedName>
        <fullName evidence="2">Uncharacterized protein</fullName>
    </submittedName>
</protein>
<proteinExistence type="predicted"/>
<comment type="caution">
    <text evidence="2">The sequence shown here is derived from an EMBL/GenBank/DDBJ whole genome shotgun (WGS) entry which is preliminary data.</text>
</comment>
<dbReference type="Gene3D" id="1.10.3970.10">
    <property type="entry name" value="BSD domain"/>
    <property type="match status" value="1"/>
</dbReference>
<name>A0A3L6DA48_MAIZE</name>
<evidence type="ECO:0000313" key="3">
    <source>
        <dbReference type="Proteomes" id="UP000251960"/>
    </source>
</evidence>
<reference evidence="2 3" key="1">
    <citation type="journal article" date="2018" name="Nat. Genet.">
        <title>Extensive intraspecific gene order and gene structural variations between Mo17 and other maize genomes.</title>
        <authorList>
            <person name="Sun S."/>
            <person name="Zhou Y."/>
            <person name="Chen J."/>
            <person name="Shi J."/>
            <person name="Zhao H."/>
            <person name="Zhao H."/>
            <person name="Song W."/>
            <person name="Zhang M."/>
            <person name="Cui Y."/>
            <person name="Dong X."/>
            <person name="Liu H."/>
            <person name="Ma X."/>
            <person name="Jiao Y."/>
            <person name="Wang B."/>
            <person name="Wei X."/>
            <person name="Stein J.C."/>
            <person name="Glaubitz J.C."/>
            <person name="Lu F."/>
            <person name="Yu G."/>
            <person name="Liang C."/>
            <person name="Fengler K."/>
            <person name="Li B."/>
            <person name="Rafalski A."/>
            <person name="Schnable P.S."/>
            <person name="Ware D.H."/>
            <person name="Buckler E.S."/>
            <person name="Lai J."/>
        </authorList>
    </citation>
    <scope>NUCLEOTIDE SEQUENCE [LARGE SCALE GENOMIC DNA]</scope>
    <source>
        <strain evidence="3">cv. Missouri 17</strain>
        <tissue evidence="2">Seedling</tissue>
    </source>
</reference>
<feature type="compositionally biased region" description="Polar residues" evidence="1">
    <location>
        <begin position="450"/>
        <end position="468"/>
    </location>
</feature>
<dbReference type="InterPro" id="IPR035925">
    <property type="entry name" value="BSD_dom_sf"/>
</dbReference>
<accession>A0A3L6DA48</accession>
<evidence type="ECO:0000313" key="2">
    <source>
        <dbReference type="EMBL" id="PWZ04511.1"/>
    </source>
</evidence>
<organism evidence="2 3">
    <name type="scientific">Zea mays</name>
    <name type="common">Maize</name>
    <dbReference type="NCBI Taxonomy" id="4577"/>
    <lineage>
        <taxon>Eukaryota</taxon>
        <taxon>Viridiplantae</taxon>
        <taxon>Streptophyta</taxon>
        <taxon>Embryophyta</taxon>
        <taxon>Tracheophyta</taxon>
        <taxon>Spermatophyta</taxon>
        <taxon>Magnoliopsida</taxon>
        <taxon>Liliopsida</taxon>
        <taxon>Poales</taxon>
        <taxon>Poaceae</taxon>
        <taxon>PACMAD clade</taxon>
        <taxon>Panicoideae</taxon>
        <taxon>Andropogonodae</taxon>
        <taxon>Andropogoneae</taxon>
        <taxon>Tripsacinae</taxon>
        <taxon>Zea</taxon>
    </lineage>
</organism>
<dbReference type="ExpressionAtlas" id="A0A3L6DA48">
    <property type="expression patterns" value="baseline and differential"/>
</dbReference>
<dbReference type="SUPFAM" id="SSF140383">
    <property type="entry name" value="BSD domain-like"/>
    <property type="match status" value="1"/>
</dbReference>
<gene>
    <name evidence="2" type="ORF">Zm00014a_026872</name>
</gene>
<dbReference type="AlphaFoldDB" id="A0A3L6DA48"/>
<dbReference type="InterPro" id="IPR051494">
    <property type="entry name" value="BSD_domain-containing"/>
</dbReference>
<dbReference type="PANTHER" id="PTHR16019">
    <property type="entry name" value="SYNAPSE-ASSOCIATED PROTEIN"/>
    <property type="match status" value="1"/>
</dbReference>
<feature type="region of interest" description="Disordered" evidence="1">
    <location>
        <begin position="95"/>
        <end position="115"/>
    </location>
</feature>
<feature type="region of interest" description="Disordered" evidence="1">
    <location>
        <begin position="433"/>
        <end position="471"/>
    </location>
</feature>
<dbReference type="Proteomes" id="UP000251960">
    <property type="component" value="Unassembled WGS sequence"/>
</dbReference>
<dbReference type="PANTHER" id="PTHR16019:SF15">
    <property type="entry name" value="OS01G0273300 PROTEIN"/>
    <property type="match status" value="1"/>
</dbReference>
<feature type="region of interest" description="Disordered" evidence="1">
    <location>
        <begin position="1"/>
        <end position="43"/>
    </location>
</feature>
<feature type="compositionally biased region" description="Low complexity" evidence="1">
    <location>
        <begin position="1"/>
        <end position="10"/>
    </location>
</feature>